<accession>A0A1A3UT35</accession>
<evidence type="ECO:0000313" key="4">
    <source>
        <dbReference type="EMBL" id="OBK21328.1"/>
    </source>
</evidence>
<feature type="region of interest" description="Disordered" evidence="2">
    <location>
        <begin position="233"/>
        <end position="259"/>
    </location>
</feature>
<dbReference type="EMBL" id="LZLR01000113">
    <property type="protein sequence ID" value="OBK21328.1"/>
    <property type="molecule type" value="Genomic_DNA"/>
</dbReference>
<sequence length="416" mass="40984">MEYGALPPEINSARIYSGPGSAPLVEAATAWEGLANELNATAESYTAVIAGLAGHEWLGSSSISMAAAVAPYVTWMRVTAAQAEQAAAQAVAAANAYEAAYAATVPPAAIAANRNTVISLAQTNIFGQNTPAIATGEADYGEMWAQDVVAMAGYAGDSEAASQLTPFVPPPATTDEGAPLAAAVAPAAPVIPLPSPFEDLDLLVLTTAGLAGASLIVALGQFSEEVRSDEVQEEQLEQGNELEEEELGGGAPVPPERPMVGPGRIGLRSVGAEAAAVSGAGAGLGGLTVPQSWFMPPAVRQVAAMYPGTTPVVFGGEEGGYAGLAVAGMAGTGLASLAARGGSSSTPTQAAPAASAAAAATRPAANAPAIPAAATAAQFPGLPQGLPPGVVANLAATLAAIPGATIIVVPPNPNQQ</sequence>
<feature type="domain" description="PPE" evidence="3">
    <location>
        <begin position="3"/>
        <end position="165"/>
    </location>
</feature>
<evidence type="ECO:0000313" key="5">
    <source>
        <dbReference type="Proteomes" id="UP000093819"/>
    </source>
</evidence>
<dbReference type="OrthoDB" id="4723056at2"/>
<comment type="similarity">
    <text evidence="1">Belongs to the mycobacterial PPE family.</text>
</comment>
<dbReference type="SUPFAM" id="SSF140459">
    <property type="entry name" value="PE/PPE dimer-like"/>
    <property type="match status" value="1"/>
</dbReference>
<dbReference type="Gene3D" id="1.20.1260.20">
    <property type="entry name" value="PPE superfamily"/>
    <property type="match status" value="1"/>
</dbReference>
<gene>
    <name evidence="4" type="ORF">A5635_01560</name>
</gene>
<name>A0A1A3UT35_MYCAS</name>
<dbReference type="RefSeq" id="WP_065035880.1">
    <property type="nucleotide sequence ID" value="NZ_LZLR01000113.1"/>
</dbReference>
<dbReference type="GO" id="GO:0052572">
    <property type="term" value="P:response to host immune response"/>
    <property type="evidence" value="ECO:0007669"/>
    <property type="project" value="TreeGrafter"/>
</dbReference>
<proteinExistence type="inferred from homology"/>
<evidence type="ECO:0000256" key="1">
    <source>
        <dbReference type="ARBA" id="ARBA00010652"/>
    </source>
</evidence>
<dbReference type="InterPro" id="IPR038332">
    <property type="entry name" value="PPE_sf"/>
</dbReference>
<dbReference type="Pfam" id="PF00823">
    <property type="entry name" value="PPE"/>
    <property type="match status" value="1"/>
</dbReference>
<dbReference type="InterPro" id="IPR000030">
    <property type="entry name" value="PPE_dom"/>
</dbReference>
<dbReference type="AlphaFoldDB" id="A0A1A3UT35"/>
<comment type="caution">
    <text evidence="4">The sequence shown here is derived from an EMBL/GenBank/DDBJ whole genome shotgun (WGS) entry which is preliminary data.</text>
</comment>
<reference evidence="4 5" key="1">
    <citation type="submission" date="2016-06" db="EMBL/GenBank/DDBJ databases">
        <authorList>
            <person name="Kjaerup R.B."/>
            <person name="Dalgaard T.S."/>
            <person name="Juul-Madsen H.R."/>
        </authorList>
    </citation>
    <scope>NUCLEOTIDE SEQUENCE [LARGE SCALE GENOMIC DNA]</scope>
    <source>
        <strain evidence="4 5">1245335.1</strain>
    </source>
</reference>
<evidence type="ECO:0000259" key="3">
    <source>
        <dbReference type="Pfam" id="PF00823"/>
    </source>
</evidence>
<dbReference type="FunFam" id="1.20.1260.20:FF:000001">
    <property type="entry name" value="PPE family protein PPE41"/>
    <property type="match status" value="1"/>
</dbReference>
<protein>
    <recommendedName>
        <fullName evidence="3">PPE domain-containing protein</fullName>
    </recommendedName>
</protein>
<evidence type="ECO:0000256" key="2">
    <source>
        <dbReference type="SAM" id="MobiDB-lite"/>
    </source>
</evidence>
<dbReference type="PANTHER" id="PTHR46766">
    <property type="entry name" value="GLUTAMINE-RICH PROTEIN 2"/>
    <property type="match status" value="1"/>
</dbReference>
<dbReference type="Proteomes" id="UP000093819">
    <property type="component" value="Unassembled WGS sequence"/>
</dbReference>
<feature type="compositionally biased region" description="Acidic residues" evidence="2">
    <location>
        <begin position="233"/>
        <end position="247"/>
    </location>
</feature>
<dbReference type="PANTHER" id="PTHR46766:SF1">
    <property type="entry name" value="GLUTAMINE-RICH PROTEIN 2"/>
    <property type="match status" value="1"/>
</dbReference>
<organism evidence="4 5">
    <name type="scientific">Mycobacterium asiaticum</name>
    <dbReference type="NCBI Taxonomy" id="1790"/>
    <lineage>
        <taxon>Bacteria</taxon>
        <taxon>Bacillati</taxon>
        <taxon>Actinomycetota</taxon>
        <taxon>Actinomycetes</taxon>
        <taxon>Mycobacteriales</taxon>
        <taxon>Mycobacteriaceae</taxon>
        <taxon>Mycobacterium</taxon>
    </lineage>
</organism>